<keyword evidence="2" id="KW-1133">Transmembrane helix</keyword>
<dbReference type="WormBase" id="CBG17841">
    <property type="protein sequence ID" value="CBP47659"/>
    <property type="gene ID" value="WBGene00037359"/>
</dbReference>
<keyword evidence="5" id="KW-1185">Reference proteome</keyword>
<dbReference type="GeneID" id="8590937"/>
<dbReference type="Proteomes" id="UP000008549">
    <property type="component" value="Unassembled WGS sequence"/>
</dbReference>
<dbReference type="InParanoid" id="A8XRW3"/>
<organism evidence="4 5">
    <name type="scientific">Caenorhabditis briggsae</name>
    <dbReference type="NCBI Taxonomy" id="6238"/>
    <lineage>
        <taxon>Eukaryota</taxon>
        <taxon>Metazoa</taxon>
        <taxon>Ecdysozoa</taxon>
        <taxon>Nematoda</taxon>
        <taxon>Chromadorea</taxon>
        <taxon>Rhabditida</taxon>
        <taxon>Rhabditina</taxon>
        <taxon>Rhabditomorpha</taxon>
        <taxon>Rhabditoidea</taxon>
        <taxon>Rhabditidae</taxon>
        <taxon>Peloderinae</taxon>
        <taxon>Caenorhabditis</taxon>
    </lineage>
</organism>
<evidence type="ECO:0000256" key="3">
    <source>
        <dbReference type="SAM" id="SignalP"/>
    </source>
</evidence>
<feature type="transmembrane region" description="Helical" evidence="2">
    <location>
        <begin position="61"/>
        <end position="83"/>
    </location>
</feature>
<feature type="compositionally biased region" description="Basic and acidic residues" evidence="1">
    <location>
        <begin position="45"/>
        <end position="55"/>
    </location>
</feature>
<evidence type="ECO:0000313" key="4">
    <source>
        <dbReference type="EMBL" id="CAP35389.2"/>
    </source>
</evidence>
<dbReference type="HOGENOM" id="CLU_158179_0_0_1"/>
<dbReference type="RefSeq" id="XP_002648924.2">
    <property type="nucleotide sequence ID" value="XM_002648878.2"/>
</dbReference>
<dbReference type="KEGG" id="cbr:CBG_17841"/>
<keyword evidence="2" id="KW-0812">Transmembrane</keyword>
<feature type="chain" id="PRO_5002733623" evidence="3">
    <location>
        <begin position="21"/>
        <end position="132"/>
    </location>
</feature>
<reference evidence="4 5" key="2">
    <citation type="journal article" date="2011" name="PLoS Genet.">
        <title>Caenorhabditis briggsae recombinant inbred line genotypes reveal inter-strain incompatibility and the evolution of recombination.</title>
        <authorList>
            <person name="Ross J.A."/>
            <person name="Koboldt D.C."/>
            <person name="Staisch J.E."/>
            <person name="Chamberlin H.M."/>
            <person name="Gupta B.P."/>
            <person name="Miller R.D."/>
            <person name="Baird S.E."/>
            <person name="Haag E.S."/>
        </authorList>
    </citation>
    <scope>NUCLEOTIDE SEQUENCE [LARGE SCALE GENOMIC DNA]</scope>
    <source>
        <strain evidence="4 5">AF16</strain>
    </source>
</reference>
<dbReference type="AlphaFoldDB" id="A8XRW3"/>
<protein>
    <submittedName>
        <fullName evidence="4">Protein CBG17841</fullName>
    </submittedName>
</protein>
<keyword evidence="3" id="KW-0732">Signal</keyword>
<gene>
    <name evidence="4 6" type="ORF">CBG17841</name>
    <name evidence="4" type="ORF">CBG_17841</name>
</gene>
<evidence type="ECO:0000256" key="1">
    <source>
        <dbReference type="SAM" id="MobiDB-lite"/>
    </source>
</evidence>
<feature type="compositionally biased region" description="Polar residues" evidence="1">
    <location>
        <begin position="27"/>
        <end position="44"/>
    </location>
</feature>
<reference evidence="4 5" key="1">
    <citation type="journal article" date="2003" name="PLoS Biol.">
        <title>The genome sequence of Caenorhabditis briggsae: a platform for comparative genomics.</title>
        <authorList>
            <person name="Stein L.D."/>
            <person name="Bao Z."/>
            <person name="Blasiar D."/>
            <person name="Blumenthal T."/>
            <person name="Brent M.R."/>
            <person name="Chen N."/>
            <person name="Chinwalla A."/>
            <person name="Clarke L."/>
            <person name="Clee C."/>
            <person name="Coghlan A."/>
            <person name="Coulson A."/>
            <person name="D'Eustachio P."/>
            <person name="Fitch D.H."/>
            <person name="Fulton L.A."/>
            <person name="Fulton R.E."/>
            <person name="Griffiths-Jones S."/>
            <person name="Harris T.W."/>
            <person name="Hillier L.W."/>
            <person name="Kamath R."/>
            <person name="Kuwabara P.E."/>
            <person name="Mardis E.R."/>
            <person name="Marra M.A."/>
            <person name="Miner T.L."/>
            <person name="Minx P."/>
            <person name="Mullikin J.C."/>
            <person name="Plumb R.W."/>
            <person name="Rogers J."/>
            <person name="Schein J.E."/>
            <person name="Sohrmann M."/>
            <person name="Spieth J."/>
            <person name="Stajich J.E."/>
            <person name="Wei C."/>
            <person name="Willey D."/>
            <person name="Wilson R.K."/>
            <person name="Durbin R."/>
            <person name="Waterston R.H."/>
        </authorList>
    </citation>
    <scope>NUCLEOTIDE SEQUENCE [LARGE SCALE GENOMIC DNA]</scope>
    <source>
        <strain evidence="4 5">AF16</strain>
    </source>
</reference>
<evidence type="ECO:0000313" key="6">
    <source>
        <dbReference type="WormBase" id="CBG17841"/>
    </source>
</evidence>
<dbReference type="EMBL" id="HE601027">
    <property type="protein sequence ID" value="CAP35389.2"/>
    <property type="molecule type" value="Genomic_DNA"/>
</dbReference>
<proteinExistence type="predicted"/>
<accession>A8XRW3</accession>
<feature type="region of interest" description="Disordered" evidence="1">
    <location>
        <begin position="18"/>
        <end position="55"/>
    </location>
</feature>
<sequence length="132" mass="15087">MKVLLLCALVIVSLSSSFQGSPRRPKSSSSQAHPVVPRNTTQSETQEHNATETHNMEKNEIETYCMITLVVVLFFFFAAIAAVQEYKQSDKKVRLADNQNREDIFQNVPFFKSQMCFPRCIHLPKSFLSLFV</sequence>
<keyword evidence="2" id="KW-0472">Membrane</keyword>
<name>A8XRW3_CAEBR</name>
<feature type="signal peptide" evidence="3">
    <location>
        <begin position="1"/>
        <end position="20"/>
    </location>
</feature>
<evidence type="ECO:0000256" key="2">
    <source>
        <dbReference type="SAM" id="Phobius"/>
    </source>
</evidence>
<dbReference type="CTD" id="8590937"/>
<evidence type="ECO:0000313" key="5">
    <source>
        <dbReference type="Proteomes" id="UP000008549"/>
    </source>
</evidence>